<accession>A0A1F6CYT0</accession>
<dbReference type="Proteomes" id="UP000178606">
    <property type="component" value="Unassembled WGS sequence"/>
</dbReference>
<sequence length="437" mass="46995">MTAAKGIQVGLAERVITPPPGAPMAGFAARKGGAQGVHDDLHARAMVIEGPDTAVAVLSASVCSLSQEVIDGTREEVSRRTGLPGAQILMAATHTHSGPTLTEAYAPYLKGRCVECLVDAWEHREEGRLGVGVGHAEDVGRNRRRLDYGGLPVDPEVGIVRVEDGAGKIRGVLFNYACHPTTMGPDNLMITEDWACYAIRTIREQAGRDAVVIYVNGAEGDINPGYSSGLSCIGAPIPIRTFAYAEKIGVRLGRAVLEGLAGVETKAALSIRSVSSRVDLPLRRTFPVTIEEAGQRRKAAQEALERLDPGASRVVRHRAEVEVFFAGMVCRQAEQFHSEERRPSVSVELQSLRLDDAALTTFPGEVFVEIGLEVKRRSPFRKTLVIGLANAGRTGGYLPTKETFDEGDYEVLASRYSPEAGDVLMEATLKQLAQIAS</sequence>
<reference evidence="2 3" key="1">
    <citation type="journal article" date="2016" name="Nat. Commun.">
        <title>Thousands of microbial genomes shed light on interconnected biogeochemical processes in an aquifer system.</title>
        <authorList>
            <person name="Anantharaman K."/>
            <person name="Brown C.T."/>
            <person name="Hug L.A."/>
            <person name="Sharon I."/>
            <person name="Castelle C.J."/>
            <person name="Probst A.J."/>
            <person name="Thomas B.C."/>
            <person name="Singh A."/>
            <person name="Wilkins M.J."/>
            <person name="Karaoz U."/>
            <person name="Brodie E.L."/>
            <person name="Williams K.H."/>
            <person name="Hubbard S.S."/>
            <person name="Banfield J.F."/>
        </authorList>
    </citation>
    <scope>NUCLEOTIDE SEQUENCE [LARGE SCALE GENOMIC DNA]</scope>
    <source>
        <strain evidence="3">RIFCSPLOWO2_12_FULL_64_10</strain>
    </source>
</reference>
<dbReference type="EMBL" id="MFKF01000106">
    <property type="protein sequence ID" value="OGG54326.1"/>
    <property type="molecule type" value="Genomic_DNA"/>
</dbReference>
<evidence type="ECO:0000313" key="3">
    <source>
        <dbReference type="Proteomes" id="UP000178606"/>
    </source>
</evidence>
<feature type="domain" description="Neutral/alkaline non-lysosomal ceramidase N-terminal" evidence="1">
    <location>
        <begin position="9"/>
        <end position="224"/>
    </location>
</feature>
<dbReference type="AlphaFoldDB" id="A0A1F6CYT0"/>
<proteinExistence type="predicted"/>
<comment type="caution">
    <text evidence="2">The sequence shown here is derived from an EMBL/GenBank/DDBJ whole genome shotgun (WGS) entry which is preliminary data.</text>
</comment>
<dbReference type="Pfam" id="PF04734">
    <property type="entry name" value="Ceramidase_alk"/>
    <property type="match status" value="1"/>
</dbReference>
<name>A0A1F6CYT0_HANXR</name>
<evidence type="ECO:0000259" key="1">
    <source>
        <dbReference type="Pfam" id="PF04734"/>
    </source>
</evidence>
<gene>
    <name evidence="2" type="ORF">A3F84_07560</name>
</gene>
<evidence type="ECO:0000313" key="2">
    <source>
        <dbReference type="EMBL" id="OGG54326.1"/>
    </source>
</evidence>
<organism evidence="2 3">
    <name type="scientific">Handelsmanbacteria sp. (strain RIFCSPLOWO2_12_FULL_64_10)</name>
    <dbReference type="NCBI Taxonomy" id="1817868"/>
    <lineage>
        <taxon>Bacteria</taxon>
        <taxon>Candidatus Handelsmaniibacteriota</taxon>
    </lineage>
</organism>
<dbReference type="InterPro" id="IPR031329">
    <property type="entry name" value="NEUT/ALK_ceramidase_N"/>
</dbReference>
<protein>
    <recommendedName>
        <fullName evidence="1">Neutral/alkaline non-lysosomal ceramidase N-terminal domain-containing protein</fullName>
    </recommendedName>
</protein>